<gene>
    <name evidence="2" type="ORF">PA905_30530</name>
</gene>
<name>A0A479ZRE0_PLAAG</name>
<proteinExistence type="predicted"/>
<accession>A0A479ZRE0</accession>
<dbReference type="Proteomes" id="UP000299794">
    <property type="component" value="Unassembled WGS sequence"/>
</dbReference>
<evidence type="ECO:0000313" key="3">
    <source>
        <dbReference type="Proteomes" id="UP000299794"/>
    </source>
</evidence>
<comment type="caution">
    <text evidence="2">The sequence shown here is derived from an EMBL/GenBank/DDBJ whole genome shotgun (WGS) entry which is preliminary data.</text>
</comment>
<sequence length="80" mass="8404">MIFSILVCGINVNNREQGTPDLGTAPQTPRALGANREQPPKPPVPWGLTGNREQPPQTPRALGANREQGTAPPNPPCTGG</sequence>
<reference evidence="3" key="1">
    <citation type="submission" date="2019-02" db="EMBL/GenBank/DDBJ databases">
        <title>Draft genome sequence of Planktothrix agardhii NIES-905.</title>
        <authorList>
            <person name="Yamaguchi H."/>
            <person name="Suzuki S."/>
            <person name="Kawachi M."/>
        </authorList>
    </citation>
    <scope>NUCLEOTIDE SEQUENCE [LARGE SCALE GENOMIC DNA]</scope>
    <source>
        <strain evidence="3">CCAP 1459/11A</strain>
    </source>
</reference>
<evidence type="ECO:0000313" key="2">
    <source>
        <dbReference type="EMBL" id="GCL34196.1"/>
    </source>
</evidence>
<organism evidence="2 3">
    <name type="scientific">Planktothrix agardhii CCAP 1459/11A</name>
    <dbReference type="NCBI Taxonomy" id="282420"/>
    <lineage>
        <taxon>Bacteria</taxon>
        <taxon>Bacillati</taxon>
        <taxon>Cyanobacteriota</taxon>
        <taxon>Cyanophyceae</taxon>
        <taxon>Oscillatoriophycideae</taxon>
        <taxon>Oscillatoriales</taxon>
        <taxon>Microcoleaceae</taxon>
        <taxon>Planktothrix</taxon>
    </lineage>
</organism>
<dbReference type="EMBL" id="BJCD01000002">
    <property type="protein sequence ID" value="GCL34196.1"/>
    <property type="molecule type" value="Genomic_DNA"/>
</dbReference>
<dbReference type="AlphaFoldDB" id="A0A479ZRE0"/>
<evidence type="ECO:0000256" key="1">
    <source>
        <dbReference type="SAM" id="MobiDB-lite"/>
    </source>
</evidence>
<feature type="region of interest" description="Disordered" evidence="1">
    <location>
        <begin position="14"/>
        <end position="80"/>
    </location>
</feature>
<protein>
    <submittedName>
        <fullName evidence="2">Uncharacterized protein</fullName>
    </submittedName>
</protein>